<evidence type="ECO:0000256" key="3">
    <source>
        <dbReference type="ARBA" id="ARBA00022737"/>
    </source>
</evidence>
<evidence type="ECO:0000313" key="6">
    <source>
        <dbReference type="Ensembl" id="ENSP00000410095.1"/>
    </source>
</evidence>
<protein>
    <recommendedName>
        <fullName evidence="2">Tetratricopeptide repeat protein 38</fullName>
    </recommendedName>
</protein>
<accession>A9UJP8</accession>
<proteinExistence type="evidence at protein level"/>
<dbReference type="ProteomicsDB" id="2512"/>
<keyword evidence="7" id="KW-1185">Reference proteome</keyword>
<dbReference type="Ensembl" id="ENST00000421359.5">
    <property type="protein sequence ID" value="ENSP00000410095.1"/>
    <property type="gene ID" value="ENSG00000075234.17"/>
</dbReference>
<keyword evidence="8 9" id="KW-1267">Proteomics identification</keyword>
<evidence type="ECO:0000256" key="1">
    <source>
        <dbReference type="ARBA" id="ARBA00005857"/>
    </source>
</evidence>
<dbReference type="InterPro" id="IPR011990">
    <property type="entry name" value="TPR-like_helical_dom_sf"/>
</dbReference>
<feature type="non-terminal residue" evidence="6">
    <location>
        <position position="263"/>
    </location>
</feature>
<dbReference type="HOGENOM" id="CLU_092655_0_0_1"/>
<dbReference type="MassIVE" id="A9UJP8"/>
<evidence type="ECO:0000256" key="4">
    <source>
        <dbReference type="ARBA" id="ARBA00022803"/>
    </source>
</evidence>
<dbReference type="SUPFAM" id="SSF48452">
    <property type="entry name" value="TPR-like"/>
    <property type="match status" value="1"/>
</dbReference>
<evidence type="ECO:0007829" key="10">
    <source>
        <dbReference type="PubMed" id="20068231"/>
    </source>
</evidence>
<dbReference type="Ensembl" id="ENST00000421359.5">
    <property type="protein sequence ID" value="ENSP00000410095.1"/>
    <property type="gene ID" value="ENSG00000075234.18"/>
</dbReference>
<keyword evidence="3" id="KW-0677">Repeat</keyword>
<dbReference type="OpenTargets" id="ENSG00000075234"/>
<reference evidence="6 7" key="1">
    <citation type="journal article" date="2001" name="Nature">
        <title>Initial sequencing and analysis of the human genome.</title>
        <authorList>
            <consortium name="International Human Genome Sequencing Consortium"/>
            <person name="Lander E.S."/>
            <person name="Linton L.M."/>
            <person name="Birren B."/>
            <person name="Nusbaum C."/>
            <person name="Zody M.C."/>
            <person name="Baldwin J."/>
            <person name="Devon K."/>
            <person name="Dewar K."/>
            <person name="Doyle M."/>
            <person name="FitzHugh W."/>
            <person name="Funke R."/>
            <person name="Gage D."/>
            <person name="Harris K."/>
            <person name="Heaford A."/>
            <person name="Howland J."/>
            <person name="Kann L."/>
            <person name="Lehoczky J."/>
            <person name="LeVine R."/>
            <person name="McEwan P."/>
            <person name="McKernan K."/>
            <person name="Meldrim J."/>
            <person name="Mesirov J.P."/>
            <person name="Miranda C."/>
            <person name="Morris W."/>
            <person name="Naylor J."/>
            <person name="Raymond C."/>
            <person name="Rosetti M."/>
            <person name="Santos R."/>
            <person name="Sheridan A."/>
            <person name="Sougnez C."/>
            <person name="Stange-Thomann N."/>
            <person name="Stojanovic N."/>
            <person name="Subramanian A."/>
            <person name="Wyman D."/>
            <person name="Rogers J."/>
            <person name="Sulston J."/>
            <person name="Ainscough R."/>
            <person name="Beck S."/>
            <person name="Bentley D."/>
            <person name="Burton J."/>
            <person name="Clee C."/>
            <person name="Carter N."/>
            <person name="Coulson A."/>
            <person name="Deadman R."/>
            <person name="Deloukas P."/>
            <person name="Dunham A."/>
            <person name="Dunham I."/>
            <person name="Durbin R."/>
            <person name="French L."/>
            <person name="Grafham D."/>
            <person name="Gregory S."/>
            <person name="Hubbard T."/>
            <person name="Humphray S."/>
            <person name="Hunt A."/>
            <person name="Jones M."/>
            <person name="Lloyd C."/>
            <person name="McMurray A."/>
            <person name="Matthews L."/>
            <person name="Mercer S."/>
            <person name="Milne S."/>
            <person name="Mullikin J.C."/>
            <person name="Mungall A."/>
            <person name="Plumb R."/>
            <person name="Ross M."/>
            <person name="Shownkeen R."/>
            <person name="Sims S."/>
            <person name="Waterston R.H."/>
            <person name="Wilson R.K."/>
            <person name="Hillier L.W."/>
            <person name="McPherson J.D."/>
            <person name="Marra M.A."/>
            <person name="Mardis E.R."/>
            <person name="Fulton L.A."/>
            <person name="Chinwalla A.T."/>
            <person name="Pepin K.H."/>
            <person name="Gish W.R."/>
            <person name="Chissoe S.L."/>
            <person name="Wendl M.C."/>
            <person name="Delehaunty K.D."/>
            <person name="Miner T.L."/>
            <person name="Delehaunty A."/>
            <person name="Kramer J.B."/>
            <person name="Cook L.L."/>
            <person name="Fulton R.S."/>
            <person name="Johnson D.L."/>
            <person name="Minx P.J."/>
            <person name="Clifton S.W."/>
            <person name="Hawkins T."/>
            <person name="Branscomb E."/>
            <person name="Predki P."/>
            <person name="Richardson P."/>
            <person name="Wenning S."/>
            <person name="Slezak T."/>
            <person name="Doggett N."/>
            <person name="Cheng J.F."/>
            <person name="Olsen A."/>
            <person name="Lucas S."/>
            <person name="Elkin C."/>
            <person name="Uberbacher E."/>
            <person name="Frazier M."/>
            <person name="Gibbs R.A."/>
            <person name="Muzny D.M."/>
            <person name="Scherer S.E."/>
            <person name="Bouck J.B."/>
            <person name="Sodergren E.J."/>
            <person name="Worley K.C."/>
            <person name="Rives C.M."/>
            <person name="Gorrell J.H."/>
            <person name="Metzker M.L."/>
            <person name="Naylor S.L."/>
            <person name="Kucherlapati R.S."/>
            <person name="Nelson D.L."/>
            <person name="Weinstock G.M."/>
            <person name="Sakaki Y."/>
            <person name="Fujiyama A."/>
            <person name="Hattori M."/>
            <person name="Yada T."/>
            <person name="Toyoda A."/>
            <person name="Itoh T."/>
            <person name="Kawagoe C."/>
            <person name="Watanabe H."/>
            <person name="Totoki Y."/>
            <person name="Taylor T."/>
            <person name="Weissenbach J."/>
            <person name="Heilig R."/>
            <person name="Saurin W."/>
            <person name="Artiguenave F."/>
            <person name="Brottier P."/>
            <person name="Bruls T."/>
            <person name="Pelletier E."/>
            <person name="Robert C."/>
            <person name="Wincker P."/>
            <person name="Smith D.R."/>
            <person name="Doucette-Stamm L."/>
            <person name="Rubenfield M."/>
            <person name="Weinstock K."/>
            <person name="Lee H.M."/>
            <person name="Dubois J."/>
            <person name="Rosenthal A."/>
            <person name="Platzer M."/>
            <person name="Nyakatura G."/>
            <person name="Taudien S."/>
            <person name="Rump A."/>
            <person name="Yang H."/>
            <person name="Yu J."/>
            <person name="Wang J."/>
            <person name="Huang G."/>
            <person name="Gu J."/>
            <person name="Hood L."/>
            <person name="Rowen L."/>
            <person name="Madan A."/>
            <person name="Qin S."/>
            <person name="Davis R.W."/>
            <person name="Federspiel N.A."/>
            <person name="Abola A.P."/>
            <person name="Proctor M.J."/>
            <person name="Myers R.M."/>
            <person name="Schmutz J."/>
            <person name="Dickson M."/>
            <person name="Grimwood J."/>
            <person name="Cox D.R."/>
            <person name="Olson M.V."/>
            <person name="Kaul R."/>
            <person name="Raymond C."/>
            <person name="Shimizu N."/>
            <person name="Kawasaki K."/>
            <person name="Minoshima S."/>
            <person name="Evans G.A."/>
            <person name="Athanasiou M."/>
            <person name="Schultz R."/>
            <person name="Roe B.A."/>
            <person name="Chen F."/>
            <person name="Pan H."/>
            <person name="Ramser J."/>
            <person name="Lehrach H."/>
            <person name="Reinhardt R."/>
            <person name="McCombie W.R."/>
            <person name="de la Bastide M."/>
            <person name="Dedhia N."/>
            <person name="Blocker H."/>
            <person name="Hornischer K."/>
            <person name="Nordsiek G."/>
            <person name="Agarwala R."/>
            <person name="Aravind L."/>
            <person name="Bailey J.A."/>
            <person name="Bateman A."/>
            <person name="Batzoglou S."/>
            <person name="Birney E."/>
            <person name="Bork P."/>
            <person name="Brown D.G."/>
            <person name="Burge C.B."/>
            <person name="Cerutti L."/>
            <person name="Chen H.C."/>
            <person name="Church D."/>
            <person name="Clamp M."/>
            <person name="Copley R.R."/>
            <person name="Doerks T."/>
            <person name="Eddy S.R."/>
            <person name="Eichler E.E."/>
            <person name="Furey T.S."/>
            <person name="Galagan J."/>
            <person name="Gilbert J.G."/>
            <person name="Harmon C."/>
            <person name="Hayashizaki Y."/>
            <person name="Haussler D."/>
            <person name="Hermjakob H."/>
            <person name="Hokamp K."/>
            <person name="Jang W."/>
            <person name="Johnson L.S."/>
            <person name="Jones T.A."/>
            <person name="Kasif S."/>
            <person name="Kaspryzk A."/>
            <person name="Kennedy S."/>
            <person name="Kent W.J."/>
            <person name="Kitts P."/>
            <person name="Koonin E.V."/>
            <person name="Korf I."/>
            <person name="Kulp D."/>
            <person name="Lancet D."/>
            <person name="Lowe T.M."/>
            <person name="McLysaght A."/>
            <person name="Mikkelsen T."/>
            <person name="Moran J.V."/>
            <person name="Mulder N."/>
            <person name="Pollara V.J."/>
            <person name="Ponting C.P."/>
            <person name="Schuler G."/>
            <person name="Schultz J."/>
            <person name="Slater G."/>
            <person name="Smit A.F."/>
            <person name="Stupka E."/>
            <person name="Szustakowski J."/>
            <person name="Thierry-Mieg D."/>
            <person name="Thierry-Mieg J."/>
            <person name="Wagner L."/>
            <person name="Wallis J."/>
            <person name="Wheeler R."/>
            <person name="Williams A."/>
            <person name="Wolf Y.I."/>
            <person name="Wolfe K.H."/>
            <person name="Yang S.P."/>
            <person name="Yeh R.F."/>
            <person name="Collins F."/>
            <person name="Guyer M.S."/>
            <person name="Peterson J."/>
            <person name="Felsenfeld A."/>
            <person name="Wetterstrand K.A."/>
            <person name="Patrinos A."/>
            <person name="Morgan M.J."/>
            <person name="de Jong P."/>
            <person name="Catanese J.J."/>
            <person name="Osoegawa K."/>
            <person name="Shizuya H."/>
            <person name="Choi S."/>
            <person name="Chen Y.J."/>
        </authorList>
    </citation>
    <scope>NUCLEOTIDE SEQUENCE [LARGE SCALE GENOMIC DNA]</scope>
</reference>
<dbReference type="Antibodypedia" id="28031">
    <property type="antibodies" value="46 antibodies from 14 providers"/>
</dbReference>
<dbReference type="SMR" id="A9UJP8"/>
<dbReference type="ChiTaRS" id="TTC38">
    <property type="organism name" value="human"/>
</dbReference>
<sequence length="263" mass="29023">MAAASPLRDCQAWKDARLPLSTTSNEACKLFDATLTQYVKWTNDKSLGGIEGCLSKLKAADPTFVMGHAMATGLVLIGTGSSVKLDKELDLAVKTMVEISRTQPLTRREQLHVSAVETFANGNFPKACELWEQILQDHPTDMLALKFSHDAYFYLGYQEQMRDSVARIYPFWTPDIPLSSYVKGIYSFGLMETNFYDQAEKLAKEAPTLCLQHQHPTDNYWAGKAGCDGARSGNTWALCLQPQAGEGRRSQGRSRQAAGTGTA</sequence>
<keyword evidence="4" id="KW-0802">TPR repeat</keyword>
<dbReference type="HGNC" id="HGNC:26082">
    <property type="gene designation" value="TTC38"/>
</dbReference>
<reference evidence="10" key="4">
    <citation type="journal article" date="2010" name="Sci. Signal.">
        <title>Quantitative phosphoproteomics reveals widespread full phosphorylation site occupancy during mitosis.</title>
        <authorList>
            <person name="Olsen J.V."/>
            <person name="Vermeulen M."/>
            <person name="Santamaria A."/>
            <person name="Kumar C."/>
            <person name="Miller M.L."/>
            <person name="Jensen L.J."/>
            <person name="Gnad F."/>
            <person name="Cox J."/>
            <person name="Jensen T.S."/>
            <person name="Nigg E.A."/>
            <person name="Brunak S."/>
            <person name="Mann M."/>
        </authorList>
    </citation>
    <scope>IDENTIFICATION BY MASS SPECTROMETRY [LARGE SCALE ANALYSIS]</scope>
</reference>
<evidence type="ECO:0007829" key="9">
    <source>
        <dbReference type="ProteomicsDB" id="A9UJP8"/>
    </source>
</evidence>
<reference evidence="6" key="7">
    <citation type="submission" date="2025-09" db="UniProtKB">
        <authorList>
            <consortium name="Ensembl"/>
        </authorList>
    </citation>
    <scope>IDENTIFICATION</scope>
</reference>
<dbReference type="PANTHER" id="PTHR16263:SF4">
    <property type="entry name" value="TETRATRICOPEPTIDE REPEAT PROTEIN 38"/>
    <property type="match status" value="1"/>
</dbReference>
<organism evidence="6 7">
    <name type="scientific">Homo sapiens</name>
    <name type="common">Human</name>
    <dbReference type="NCBI Taxonomy" id="9606"/>
    <lineage>
        <taxon>Eukaryota</taxon>
        <taxon>Metazoa</taxon>
        <taxon>Chordata</taxon>
        <taxon>Craniata</taxon>
        <taxon>Vertebrata</taxon>
        <taxon>Euteleostomi</taxon>
        <taxon>Mammalia</taxon>
        <taxon>Eutheria</taxon>
        <taxon>Euarchontoglires</taxon>
        <taxon>Primates</taxon>
        <taxon>Haplorrhini</taxon>
        <taxon>Catarrhini</taxon>
        <taxon>Hominidae</taxon>
        <taxon>Homo</taxon>
    </lineage>
</organism>
<feature type="region of interest" description="Disordered" evidence="5">
    <location>
        <begin position="244"/>
        <end position="263"/>
    </location>
</feature>
<dbReference type="Proteomes" id="UP000005640">
    <property type="component" value="Chromosome 22"/>
</dbReference>
<dbReference type="Bgee" id="ENSG00000075234">
    <property type="expression patterns" value="Expressed in right lobe of liver and 127 other cell types or tissues"/>
</dbReference>
<feature type="compositionally biased region" description="Low complexity" evidence="5">
    <location>
        <begin position="253"/>
        <end position="263"/>
    </location>
</feature>
<dbReference type="GeneTree" id="ENSGT00390000002669"/>
<evidence type="ECO:0000256" key="5">
    <source>
        <dbReference type="SAM" id="MobiDB-lite"/>
    </source>
</evidence>
<dbReference type="ExpressionAtlas" id="A9UJP8">
    <property type="expression patterns" value="baseline and differential"/>
</dbReference>
<dbReference type="OrthoDB" id="1427555at2759"/>
<reference evidence="11" key="5">
    <citation type="journal article" date="2011" name="BMC Syst. Biol.">
        <title>Initial characterization of the human central proteome.</title>
        <authorList>
            <person name="Burkard T.R."/>
            <person name="Planyavsky M."/>
            <person name="Kaupe I."/>
            <person name="Breitwieser F.P."/>
            <person name="Burckstummer T."/>
            <person name="Bennett K.L."/>
            <person name="Superti-Furga G."/>
            <person name="Colinge J."/>
        </authorList>
    </citation>
    <scope>IDENTIFICATION BY MASS SPECTROMETRY [LARGE SCALE ANALYSIS]</scope>
</reference>
<comment type="similarity">
    <text evidence="1">Belongs to the TTC38 family.</text>
</comment>
<dbReference type="EMBL" id="Z93024">
    <property type="status" value="NOT_ANNOTATED_CDS"/>
    <property type="molecule type" value="Genomic_DNA"/>
</dbReference>
<dbReference type="IntAct" id="A9UJP8">
    <property type="interactions" value="1"/>
</dbReference>
<evidence type="ECO:0007829" key="8">
    <source>
        <dbReference type="PeptideAtlas" id="A9UJP8"/>
    </source>
</evidence>
<evidence type="ECO:0000256" key="2">
    <source>
        <dbReference type="ARBA" id="ARBA00019992"/>
    </source>
</evidence>
<dbReference type="VEuPathDB" id="HostDB:ENSG00000075234"/>
<evidence type="ECO:0000313" key="7">
    <source>
        <dbReference type="Proteomes" id="UP000005640"/>
    </source>
</evidence>
<reference evidence="6 7" key="2">
    <citation type="journal article" date="2004" name="Nature">
        <title>Finishing the euchromatic sequence of the human genome.</title>
        <authorList>
            <consortium name="International Human Genome Sequencing Consortium"/>
        </authorList>
    </citation>
    <scope>NUCLEOTIDE SEQUENCE [LARGE SCALE GENOMIC DNA]</scope>
</reference>
<dbReference type="UCSC" id="uc062fez.1">
    <property type="organism name" value="human"/>
</dbReference>
<dbReference type="PANTHER" id="PTHR16263">
    <property type="entry name" value="TETRATRICOPEPTIDE REPEAT PROTEIN 38"/>
    <property type="match status" value="1"/>
</dbReference>
<reference evidence="6 7" key="3">
    <citation type="journal article" date="2008" name="Genome Biol.">
        <title>Finishing the finished human chromosome 22 sequence.</title>
        <authorList>
            <person name="Cole C.G."/>
            <person name="McCann O.T."/>
            <person name="Collins J.E."/>
            <person name="Oliver K."/>
            <person name="Willey D."/>
            <person name="Gribble S.M."/>
            <person name="Yang F."/>
            <person name="McLaren K."/>
            <person name="Rogers J."/>
            <person name="Ning Z."/>
            <person name="Beare D.M."/>
            <person name="Dunham I."/>
        </authorList>
    </citation>
    <scope>NUCLEOTIDE SEQUENCE [LARGE SCALE GENOMIC DNA]</scope>
</reference>
<dbReference type="InterPro" id="IPR033891">
    <property type="entry name" value="TTC38"/>
</dbReference>
<name>A9UJP8_HUMAN</name>
<gene>
    <name evidence="6" type="primary">TTC38</name>
</gene>
<dbReference type="AlphaFoldDB" id="A9UJP8"/>
<reference evidence="6" key="6">
    <citation type="submission" date="2025-08" db="UniProtKB">
        <authorList>
            <consortium name="Ensembl"/>
        </authorList>
    </citation>
    <scope>IDENTIFICATION</scope>
</reference>
<evidence type="ECO:0007829" key="11">
    <source>
        <dbReference type="PubMed" id="21269460"/>
    </source>
</evidence>